<protein>
    <submittedName>
        <fullName evidence="2">Uncharacterized protein</fullName>
    </submittedName>
</protein>
<dbReference type="GeneID" id="19526153"/>
<accession>A0A024B207</accession>
<dbReference type="KEGG" id="vg:19526153"/>
<evidence type="ECO:0000256" key="1">
    <source>
        <dbReference type="SAM" id="MobiDB-lite"/>
    </source>
</evidence>
<evidence type="ECO:0000313" key="3">
    <source>
        <dbReference type="Proteomes" id="UP000026900"/>
    </source>
</evidence>
<organism evidence="2 3">
    <name type="scientific">Bacillus phage Hakuna</name>
    <dbReference type="NCBI Taxonomy" id="1486659"/>
    <lineage>
        <taxon>Viruses</taxon>
        <taxon>Duplodnaviria</taxon>
        <taxon>Heunggongvirae</taxon>
        <taxon>Uroviricota</taxon>
        <taxon>Caudoviricetes</taxon>
        <taxon>Herelleviridae</taxon>
        <taxon>Bastillevirinae</taxon>
        <taxon>Wphvirus</taxon>
        <taxon>Wphvirus hakuna</taxon>
    </lineage>
</organism>
<dbReference type="EMBL" id="KJ489399">
    <property type="protein sequence ID" value="AHZ10171.1"/>
    <property type="molecule type" value="Genomic_DNA"/>
</dbReference>
<reference evidence="3" key="1">
    <citation type="submission" date="2014-09" db="EMBL/GenBank/DDBJ databases">
        <authorList>
            <person name="Sauder A.B."/>
            <person name="McKenzie Q.R."/>
            <person name="Temple L.M."/>
            <person name="Alexis B.K."/>
            <person name="Al-Atrache Z."/>
            <person name="Lewis L.O."/>
            <person name="Loesser-Casey K.E."/>
            <person name="Mitchell K.J."/>
        </authorList>
    </citation>
    <scope>NUCLEOTIDE SEQUENCE [LARGE SCALE GENOMIC DNA]</scope>
</reference>
<evidence type="ECO:0000313" key="2">
    <source>
        <dbReference type="EMBL" id="AHZ10171.1"/>
    </source>
</evidence>
<sequence length="103" mass="12098">MFRKESMTIKPSKPQPQNEKGELITVVFQMTSGRVKRILNVDVDSFANFAERNNNYNWITFNDISVNLRNVDFYWKELQDGRLDPNKPMKVVQVEEDKEEAGE</sequence>
<dbReference type="Proteomes" id="UP000026900">
    <property type="component" value="Segment"/>
</dbReference>
<dbReference type="RefSeq" id="YP_009036602.1">
    <property type="nucleotide sequence ID" value="NC_024213.1"/>
</dbReference>
<proteinExistence type="predicted"/>
<name>A0A024B207_9CAUD</name>
<keyword evidence="3" id="KW-1185">Reference proteome</keyword>
<feature type="region of interest" description="Disordered" evidence="1">
    <location>
        <begin position="1"/>
        <end position="20"/>
    </location>
</feature>